<keyword evidence="2" id="KW-1185">Reference proteome</keyword>
<dbReference type="Proteomes" id="UP001141434">
    <property type="component" value="Unassembled WGS sequence"/>
</dbReference>
<dbReference type="OrthoDB" id="3250044at2759"/>
<proteinExistence type="predicted"/>
<reference evidence="1" key="1">
    <citation type="submission" date="2022-11" db="EMBL/GenBank/DDBJ databases">
        <authorList>
            <person name="Petersen C."/>
        </authorList>
    </citation>
    <scope>NUCLEOTIDE SEQUENCE</scope>
    <source>
        <strain evidence="1">IBT 34128</strain>
    </source>
</reference>
<dbReference type="AlphaFoldDB" id="A0A9W9FJS4"/>
<reference evidence="1" key="2">
    <citation type="journal article" date="2023" name="IMA Fungus">
        <title>Comparative genomic study of the Penicillium genus elucidates a diverse pangenome and 15 lateral gene transfer events.</title>
        <authorList>
            <person name="Petersen C."/>
            <person name="Sorensen T."/>
            <person name="Nielsen M.R."/>
            <person name="Sondergaard T.E."/>
            <person name="Sorensen J.L."/>
            <person name="Fitzpatrick D.A."/>
            <person name="Frisvad J.C."/>
            <person name="Nielsen K.L."/>
        </authorList>
    </citation>
    <scope>NUCLEOTIDE SEQUENCE</scope>
    <source>
        <strain evidence="1">IBT 34128</strain>
    </source>
</reference>
<evidence type="ECO:0000313" key="1">
    <source>
        <dbReference type="EMBL" id="KAJ5101513.1"/>
    </source>
</evidence>
<accession>A0A9W9FJS4</accession>
<gene>
    <name evidence="1" type="ORF">NUU61_003735</name>
</gene>
<evidence type="ECO:0000313" key="2">
    <source>
        <dbReference type="Proteomes" id="UP001141434"/>
    </source>
</evidence>
<dbReference type="EMBL" id="JAPMSZ010000005">
    <property type="protein sequence ID" value="KAJ5101513.1"/>
    <property type="molecule type" value="Genomic_DNA"/>
</dbReference>
<dbReference type="GeneID" id="81393485"/>
<name>A0A9W9FJS4_9EURO</name>
<protein>
    <recommendedName>
        <fullName evidence="3">Aminoglycoside phosphotransferase domain-containing protein</fullName>
    </recommendedName>
</protein>
<dbReference type="RefSeq" id="XP_056512344.1">
    <property type="nucleotide sequence ID" value="XM_056654317.1"/>
</dbReference>
<sequence length="94" mass="10682">MTTWEITTTSDKSLIDLCYKAQKDRGLIGGRVGGTQVIKVSDQIAVNIVHVPKVYRHVVSNTDDRIGYLFMEYIPGQNLEKMSTSKQTRTLHRE</sequence>
<organism evidence="1 2">
    <name type="scientific">Penicillium alfredii</name>
    <dbReference type="NCBI Taxonomy" id="1506179"/>
    <lineage>
        <taxon>Eukaryota</taxon>
        <taxon>Fungi</taxon>
        <taxon>Dikarya</taxon>
        <taxon>Ascomycota</taxon>
        <taxon>Pezizomycotina</taxon>
        <taxon>Eurotiomycetes</taxon>
        <taxon>Eurotiomycetidae</taxon>
        <taxon>Eurotiales</taxon>
        <taxon>Aspergillaceae</taxon>
        <taxon>Penicillium</taxon>
    </lineage>
</organism>
<evidence type="ECO:0008006" key="3">
    <source>
        <dbReference type="Google" id="ProtNLM"/>
    </source>
</evidence>
<comment type="caution">
    <text evidence="1">The sequence shown here is derived from an EMBL/GenBank/DDBJ whole genome shotgun (WGS) entry which is preliminary data.</text>
</comment>